<evidence type="ECO:0000313" key="2">
    <source>
        <dbReference type="Proteomes" id="UP000075288"/>
    </source>
</evidence>
<dbReference type="AlphaFoldDB" id="A0A150K4D1"/>
<accession>A0A150K4D1</accession>
<proteinExistence type="predicted"/>
<dbReference type="PATRIC" id="fig|1398.26.peg.2184"/>
<sequence length="42" mass="4531">MPETAPLRPGLAPVFSCFLTPVYSIPRAVGMKFNGIYDGGFL</sequence>
<dbReference type="Proteomes" id="UP000075288">
    <property type="component" value="Unassembled WGS sequence"/>
</dbReference>
<gene>
    <name evidence="1" type="ORF">B4098_1905</name>
</gene>
<organism evidence="1 2">
    <name type="scientific">Heyndrickxia coagulans</name>
    <name type="common">Weizmannia coagulans</name>
    <dbReference type="NCBI Taxonomy" id="1398"/>
    <lineage>
        <taxon>Bacteria</taxon>
        <taxon>Bacillati</taxon>
        <taxon>Bacillota</taxon>
        <taxon>Bacilli</taxon>
        <taxon>Bacillales</taxon>
        <taxon>Bacillaceae</taxon>
        <taxon>Heyndrickxia</taxon>
    </lineage>
</organism>
<protein>
    <submittedName>
        <fullName evidence="1">Uncharacterized protein</fullName>
    </submittedName>
</protein>
<name>A0A150K4D1_HEYCO</name>
<comment type="caution">
    <text evidence="1">The sequence shown here is derived from an EMBL/GenBank/DDBJ whole genome shotgun (WGS) entry which is preliminary data.</text>
</comment>
<reference evidence="1 2" key="1">
    <citation type="submission" date="2016-01" db="EMBL/GenBank/DDBJ databases">
        <title>Genome Sequences of Twelve Sporeforming Bacillus Species Isolated from Foods.</title>
        <authorList>
            <person name="Berendsen E.M."/>
            <person name="Wells-Bennik M.H."/>
            <person name="Krawcyk A.O."/>
            <person name="De Jong A."/>
            <person name="Holsappel S."/>
            <person name="Eijlander R.T."/>
            <person name="Kuipers O.P."/>
        </authorList>
    </citation>
    <scope>NUCLEOTIDE SEQUENCE [LARGE SCALE GENOMIC DNA]</scope>
    <source>
        <strain evidence="1 2">B4098</strain>
    </source>
</reference>
<dbReference type="EMBL" id="LQYG01000029">
    <property type="protein sequence ID" value="KYC64306.1"/>
    <property type="molecule type" value="Genomic_DNA"/>
</dbReference>
<evidence type="ECO:0000313" key="1">
    <source>
        <dbReference type="EMBL" id="KYC64306.1"/>
    </source>
</evidence>